<keyword evidence="1" id="KW-1133">Transmembrane helix</keyword>
<organism evidence="2 3">
    <name type="scientific">Syncephalastrum racemosum</name>
    <name type="common">Filamentous fungus</name>
    <dbReference type="NCBI Taxonomy" id="13706"/>
    <lineage>
        <taxon>Eukaryota</taxon>
        <taxon>Fungi</taxon>
        <taxon>Fungi incertae sedis</taxon>
        <taxon>Mucoromycota</taxon>
        <taxon>Mucoromycotina</taxon>
        <taxon>Mucoromycetes</taxon>
        <taxon>Mucorales</taxon>
        <taxon>Syncephalastraceae</taxon>
        <taxon>Syncephalastrum</taxon>
    </lineage>
</organism>
<keyword evidence="1" id="KW-0812">Transmembrane</keyword>
<keyword evidence="3" id="KW-1185">Reference proteome</keyword>
<evidence type="ECO:0000313" key="2">
    <source>
        <dbReference type="EMBL" id="ORY95805.1"/>
    </source>
</evidence>
<dbReference type="AlphaFoldDB" id="A0A1X2HAY7"/>
<protein>
    <submittedName>
        <fullName evidence="2">Uncharacterized protein</fullName>
    </submittedName>
</protein>
<keyword evidence="1" id="KW-0472">Membrane</keyword>
<dbReference type="EMBL" id="MCGN01000006">
    <property type="protein sequence ID" value="ORY95805.1"/>
    <property type="molecule type" value="Genomic_DNA"/>
</dbReference>
<dbReference type="Proteomes" id="UP000242180">
    <property type="component" value="Unassembled WGS sequence"/>
</dbReference>
<feature type="transmembrane region" description="Helical" evidence="1">
    <location>
        <begin position="59"/>
        <end position="79"/>
    </location>
</feature>
<accession>A0A1X2HAY7</accession>
<evidence type="ECO:0000256" key="1">
    <source>
        <dbReference type="SAM" id="Phobius"/>
    </source>
</evidence>
<reference evidence="2 3" key="1">
    <citation type="submission" date="2016-07" db="EMBL/GenBank/DDBJ databases">
        <title>Pervasive Adenine N6-methylation of Active Genes in Fungi.</title>
        <authorList>
            <consortium name="DOE Joint Genome Institute"/>
            <person name="Mondo S.J."/>
            <person name="Dannebaum R.O."/>
            <person name="Kuo R.C."/>
            <person name="Labutti K."/>
            <person name="Haridas S."/>
            <person name="Kuo A."/>
            <person name="Salamov A."/>
            <person name="Ahrendt S.R."/>
            <person name="Lipzen A."/>
            <person name="Sullivan W."/>
            <person name="Andreopoulos W.B."/>
            <person name="Clum A."/>
            <person name="Lindquist E."/>
            <person name="Daum C."/>
            <person name="Ramamoorthy G.K."/>
            <person name="Gryganskyi A."/>
            <person name="Culley D."/>
            <person name="Magnuson J.K."/>
            <person name="James T.Y."/>
            <person name="O'Malley M.A."/>
            <person name="Stajich J.E."/>
            <person name="Spatafora J.W."/>
            <person name="Visel A."/>
            <person name="Grigoriev I.V."/>
        </authorList>
    </citation>
    <scope>NUCLEOTIDE SEQUENCE [LARGE SCALE GENOMIC DNA]</scope>
    <source>
        <strain evidence="2 3">NRRL 2496</strain>
    </source>
</reference>
<name>A0A1X2HAY7_SYNRA</name>
<evidence type="ECO:0000313" key="3">
    <source>
        <dbReference type="Proteomes" id="UP000242180"/>
    </source>
</evidence>
<proteinExistence type="predicted"/>
<gene>
    <name evidence="2" type="ORF">BCR43DRAFT_493621</name>
</gene>
<dbReference type="InParanoid" id="A0A1X2HAY7"/>
<comment type="caution">
    <text evidence="2">The sequence shown here is derived from an EMBL/GenBank/DDBJ whole genome shotgun (WGS) entry which is preliminary data.</text>
</comment>
<sequence length="90" mass="9962">MANTGSDISEYCIFLRYMDFSLKLPYSLLNSSCKMKRNSSTCSIGYDPNGWCFSKWPSLSVMVTLSVVAGLIIFGRWVVTDIVSVISATS</sequence>